<dbReference type="UniPathway" id="UPA00031">
    <property type="reaction ID" value="UER00010"/>
</dbReference>
<name>A0A7X1E334_9BACT</name>
<sequence>MSIKVGIIDYGSGNFSSVWNAVRKLDCPMVHVQMFEQTTDCTHLILPGVGAFSSAMKRLQELELFHPIKESIDEGKKPFLGICVGMQILAEEGSEFTPTRGFGKVKGRVDHFLSVEPQLNLRLPHIGWNDVLFEKNSTLFQGIDPEESNFYFDHSYQFISEDKDASFSHCEYGRKFIAAFEKENTFGVQFHPEKSQRNGQQLLRNFLQV</sequence>
<protein>
    <recommendedName>
        <fullName evidence="10">Imidazole glycerol phosphate synthase subunit HisH</fullName>
        <ecNumber evidence="10">4.3.2.10</ecNumber>
    </recommendedName>
    <alternativeName>
        <fullName evidence="10">IGP synthase glutaminase subunit</fullName>
        <ecNumber evidence="10">3.5.1.2</ecNumber>
    </alternativeName>
    <alternativeName>
        <fullName evidence="10">IGP synthase subunit HisH</fullName>
    </alternativeName>
    <alternativeName>
        <fullName evidence="10">ImGP synthase subunit HisH</fullName>
        <shortName evidence="10">IGPS subunit HisH</shortName>
    </alternativeName>
</protein>
<feature type="domain" description="Glutamine amidotransferase" evidence="12">
    <location>
        <begin position="7"/>
        <end position="207"/>
    </location>
</feature>
<dbReference type="InterPro" id="IPR017926">
    <property type="entry name" value="GATASE"/>
</dbReference>
<evidence type="ECO:0000256" key="4">
    <source>
        <dbReference type="ARBA" id="ARBA00022801"/>
    </source>
</evidence>
<comment type="function">
    <text evidence="10">IGPS catalyzes the conversion of PRFAR and glutamine to IGP, AICAR and glutamate. The HisH subunit catalyzes the hydrolysis of glutamine to glutamate and ammonia as part of the synthesis of IGP and AICAR. The resulting ammonia molecule is channeled to the active site of HisF.</text>
</comment>
<proteinExistence type="inferred from homology"/>
<evidence type="ECO:0000256" key="8">
    <source>
        <dbReference type="ARBA" id="ARBA00047838"/>
    </source>
</evidence>
<evidence type="ECO:0000256" key="6">
    <source>
        <dbReference type="ARBA" id="ARBA00023102"/>
    </source>
</evidence>
<evidence type="ECO:0000256" key="9">
    <source>
        <dbReference type="ARBA" id="ARBA00049534"/>
    </source>
</evidence>
<evidence type="ECO:0000313" key="13">
    <source>
        <dbReference type="EMBL" id="MBC2601070.1"/>
    </source>
</evidence>
<dbReference type="EMBL" id="JACHVA010000046">
    <property type="protein sequence ID" value="MBC2601070.1"/>
    <property type="molecule type" value="Genomic_DNA"/>
</dbReference>
<keyword evidence="10" id="KW-0963">Cytoplasm</keyword>
<dbReference type="EC" id="3.5.1.2" evidence="10"/>
<evidence type="ECO:0000259" key="12">
    <source>
        <dbReference type="Pfam" id="PF00117"/>
    </source>
</evidence>
<feature type="active site" evidence="10 11">
    <location>
        <position position="191"/>
    </location>
</feature>
<keyword evidence="14" id="KW-1185">Reference proteome</keyword>
<dbReference type="Proteomes" id="UP000525652">
    <property type="component" value="Unassembled WGS sequence"/>
</dbReference>
<comment type="pathway">
    <text evidence="1 10">Amino-acid biosynthesis; L-histidine biosynthesis; L-histidine from 5-phospho-alpha-D-ribose 1-diphosphate: step 5/9.</text>
</comment>
<feature type="active site" evidence="10 11">
    <location>
        <position position="193"/>
    </location>
</feature>
<organism evidence="13 14">
    <name type="scientific">Puniceicoccus vermicola</name>
    <dbReference type="NCBI Taxonomy" id="388746"/>
    <lineage>
        <taxon>Bacteria</taxon>
        <taxon>Pseudomonadati</taxon>
        <taxon>Verrucomicrobiota</taxon>
        <taxon>Opitutia</taxon>
        <taxon>Puniceicoccales</taxon>
        <taxon>Puniceicoccaceae</taxon>
        <taxon>Puniceicoccus</taxon>
    </lineage>
</organism>
<keyword evidence="7 10" id="KW-0456">Lyase</keyword>
<dbReference type="HAMAP" id="MF_00278">
    <property type="entry name" value="HisH"/>
    <property type="match status" value="1"/>
</dbReference>
<dbReference type="PANTHER" id="PTHR42701">
    <property type="entry name" value="IMIDAZOLE GLYCEROL PHOSPHATE SYNTHASE SUBUNIT HISH"/>
    <property type="match status" value="1"/>
</dbReference>
<comment type="caution">
    <text evidence="13">The sequence shown here is derived from an EMBL/GenBank/DDBJ whole genome shotgun (WGS) entry which is preliminary data.</text>
</comment>
<evidence type="ECO:0000256" key="3">
    <source>
        <dbReference type="ARBA" id="ARBA00022605"/>
    </source>
</evidence>
<dbReference type="PROSITE" id="PS51273">
    <property type="entry name" value="GATASE_TYPE_1"/>
    <property type="match status" value="1"/>
</dbReference>
<dbReference type="InterPro" id="IPR029062">
    <property type="entry name" value="Class_I_gatase-like"/>
</dbReference>
<dbReference type="GO" id="GO:0000105">
    <property type="term" value="P:L-histidine biosynthetic process"/>
    <property type="evidence" value="ECO:0007669"/>
    <property type="project" value="UniProtKB-UniRule"/>
</dbReference>
<dbReference type="PANTHER" id="PTHR42701:SF1">
    <property type="entry name" value="IMIDAZOLE GLYCEROL PHOSPHATE SYNTHASE SUBUNIT HISH"/>
    <property type="match status" value="1"/>
</dbReference>
<evidence type="ECO:0000256" key="1">
    <source>
        <dbReference type="ARBA" id="ARBA00005091"/>
    </source>
</evidence>
<dbReference type="GO" id="GO:0005737">
    <property type="term" value="C:cytoplasm"/>
    <property type="evidence" value="ECO:0007669"/>
    <property type="project" value="UniProtKB-SubCell"/>
</dbReference>
<accession>A0A7X1E334</accession>
<dbReference type="Pfam" id="PF00117">
    <property type="entry name" value="GATase"/>
    <property type="match status" value="1"/>
</dbReference>
<evidence type="ECO:0000256" key="10">
    <source>
        <dbReference type="HAMAP-Rule" id="MF_00278"/>
    </source>
</evidence>
<comment type="subcellular location">
    <subcellularLocation>
        <location evidence="10">Cytoplasm</location>
    </subcellularLocation>
</comment>
<comment type="catalytic activity">
    <reaction evidence="8 10">
        <text>5-[(5-phospho-1-deoxy-D-ribulos-1-ylimino)methylamino]-1-(5-phospho-beta-D-ribosyl)imidazole-4-carboxamide + L-glutamine = D-erythro-1-(imidazol-4-yl)glycerol 3-phosphate + 5-amino-1-(5-phospho-beta-D-ribosyl)imidazole-4-carboxamide + L-glutamate + H(+)</text>
        <dbReference type="Rhea" id="RHEA:24793"/>
        <dbReference type="ChEBI" id="CHEBI:15378"/>
        <dbReference type="ChEBI" id="CHEBI:29985"/>
        <dbReference type="ChEBI" id="CHEBI:58278"/>
        <dbReference type="ChEBI" id="CHEBI:58359"/>
        <dbReference type="ChEBI" id="CHEBI:58475"/>
        <dbReference type="ChEBI" id="CHEBI:58525"/>
        <dbReference type="EC" id="4.3.2.10"/>
    </reaction>
</comment>
<comment type="subunit">
    <text evidence="2 10">Heterodimer of HisH and HisF.</text>
</comment>
<dbReference type="InterPro" id="IPR010139">
    <property type="entry name" value="Imidazole-glycPsynth_HisH"/>
</dbReference>
<dbReference type="Gene3D" id="3.40.50.880">
    <property type="match status" value="1"/>
</dbReference>
<comment type="catalytic activity">
    <reaction evidence="9 10">
        <text>L-glutamine + H2O = L-glutamate + NH4(+)</text>
        <dbReference type="Rhea" id="RHEA:15889"/>
        <dbReference type="ChEBI" id="CHEBI:15377"/>
        <dbReference type="ChEBI" id="CHEBI:28938"/>
        <dbReference type="ChEBI" id="CHEBI:29985"/>
        <dbReference type="ChEBI" id="CHEBI:58359"/>
        <dbReference type="EC" id="3.5.1.2"/>
    </reaction>
</comment>
<keyword evidence="6 10" id="KW-0368">Histidine biosynthesis</keyword>
<feature type="active site" description="Nucleophile" evidence="10 11">
    <location>
        <position position="83"/>
    </location>
</feature>
<evidence type="ECO:0000256" key="5">
    <source>
        <dbReference type="ARBA" id="ARBA00022962"/>
    </source>
</evidence>
<keyword evidence="4 10" id="KW-0378">Hydrolase</keyword>
<dbReference type="CDD" id="cd01748">
    <property type="entry name" value="GATase1_IGP_Synthase"/>
    <property type="match status" value="1"/>
</dbReference>
<evidence type="ECO:0000256" key="11">
    <source>
        <dbReference type="PIRSR" id="PIRSR000495-1"/>
    </source>
</evidence>
<evidence type="ECO:0000256" key="7">
    <source>
        <dbReference type="ARBA" id="ARBA00023239"/>
    </source>
</evidence>
<keyword evidence="3 10" id="KW-0028">Amino-acid biosynthesis</keyword>
<evidence type="ECO:0000256" key="2">
    <source>
        <dbReference type="ARBA" id="ARBA00011152"/>
    </source>
</evidence>
<reference evidence="13 14" key="1">
    <citation type="submission" date="2020-07" db="EMBL/GenBank/DDBJ databases">
        <authorList>
            <person name="Feng X."/>
        </authorList>
    </citation>
    <scope>NUCLEOTIDE SEQUENCE [LARGE SCALE GENOMIC DNA]</scope>
    <source>
        <strain evidence="13 14">JCM14086</strain>
    </source>
</reference>
<keyword evidence="5 10" id="KW-0315">Glutamine amidotransferase</keyword>
<dbReference type="EC" id="4.3.2.10" evidence="10"/>
<dbReference type="RefSeq" id="WP_185691796.1">
    <property type="nucleotide sequence ID" value="NZ_JACHVA010000046.1"/>
</dbReference>
<dbReference type="NCBIfam" id="TIGR01855">
    <property type="entry name" value="IMP_synth_hisH"/>
    <property type="match status" value="1"/>
</dbReference>
<dbReference type="PIRSF" id="PIRSF000495">
    <property type="entry name" value="Amidotransf_hisH"/>
    <property type="match status" value="1"/>
</dbReference>
<dbReference type="GO" id="GO:0004359">
    <property type="term" value="F:glutaminase activity"/>
    <property type="evidence" value="ECO:0007669"/>
    <property type="project" value="UniProtKB-EC"/>
</dbReference>
<dbReference type="AlphaFoldDB" id="A0A7X1E334"/>
<evidence type="ECO:0000313" key="14">
    <source>
        <dbReference type="Proteomes" id="UP000525652"/>
    </source>
</evidence>
<gene>
    <name evidence="10 13" type="primary">hisH</name>
    <name evidence="13" type="ORF">H5P30_04670</name>
</gene>
<dbReference type="SUPFAM" id="SSF52317">
    <property type="entry name" value="Class I glutamine amidotransferase-like"/>
    <property type="match status" value="1"/>
</dbReference>
<dbReference type="GO" id="GO:0000107">
    <property type="term" value="F:imidazoleglycerol-phosphate synthase activity"/>
    <property type="evidence" value="ECO:0007669"/>
    <property type="project" value="UniProtKB-UniRule"/>
</dbReference>
<dbReference type="GO" id="GO:0016829">
    <property type="term" value="F:lyase activity"/>
    <property type="evidence" value="ECO:0007669"/>
    <property type="project" value="UniProtKB-KW"/>
</dbReference>